<dbReference type="InterPro" id="IPR014757">
    <property type="entry name" value="Tscrpt_reg_IclR_C"/>
</dbReference>
<dbReference type="InterPro" id="IPR050707">
    <property type="entry name" value="HTH_MetabolicPath_Reg"/>
</dbReference>
<dbReference type="RefSeq" id="WP_221442411.1">
    <property type="nucleotide sequence ID" value="NZ_JACHJO010000003.1"/>
</dbReference>
<evidence type="ECO:0000256" key="1">
    <source>
        <dbReference type="ARBA" id="ARBA00023015"/>
    </source>
</evidence>
<dbReference type="EMBL" id="JACHJO010000003">
    <property type="protein sequence ID" value="MBB6119172.1"/>
    <property type="molecule type" value="Genomic_DNA"/>
</dbReference>
<protein>
    <submittedName>
        <fullName evidence="6">DNA-binding IclR family transcriptional regulator</fullName>
    </submittedName>
</protein>
<accession>A0A841IM92</accession>
<name>A0A841IM92_9ACTN</name>
<dbReference type="Gene3D" id="1.10.10.10">
    <property type="entry name" value="Winged helix-like DNA-binding domain superfamily/Winged helix DNA-binding domain"/>
    <property type="match status" value="1"/>
</dbReference>
<evidence type="ECO:0000256" key="2">
    <source>
        <dbReference type="ARBA" id="ARBA00023125"/>
    </source>
</evidence>
<dbReference type="SUPFAM" id="SSF46785">
    <property type="entry name" value="Winged helix' DNA-binding domain"/>
    <property type="match status" value="1"/>
</dbReference>
<keyword evidence="3" id="KW-0804">Transcription</keyword>
<keyword evidence="7" id="KW-1185">Reference proteome</keyword>
<dbReference type="GO" id="GO:0045892">
    <property type="term" value="P:negative regulation of DNA-templated transcription"/>
    <property type="evidence" value="ECO:0007669"/>
    <property type="project" value="TreeGrafter"/>
</dbReference>
<dbReference type="GO" id="GO:0003677">
    <property type="term" value="F:DNA binding"/>
    <property type="evidence" value="ECO:0007669"/>
    <property type="project" value="UniProtKB-KW"/>
</dbReference>
<reference evidence="6 7" key="1">
    <citation type="submission" date="2020-08" db="EMBL/GenBank/DDBJ databases">
        <title>Genomic Encyclopedia of Type Strains, Phase III (KMG-III): the genomes of soil and plant-associated and newly described type strains.</title>
        <authorList>
            <person name="Whitman W."/>
        </authorList>
    </citation>
    <scope>NUCLEOTIDE SEQUENCE [LARGE SCALE GENOMIC DNA]</scope>
    <source>
        <strain evidence="6 7">CECT 8712</strain>
    </source>
</reference>
<dbReference type="PROSITE" id="PS51078">
    <property type="entry name" value="ICLR_ED"/>
    <property type="match status" value="1"/>
</dbReference>
<dbReference type="PANTHER" id="PTHR30136:SF35">
    <property type="entry name" value="HTH-TYPE TRANSCRIPTIONAL REGULATOR RV1719"/>
    <property type="match status" value="1"/>
</dbReference>
<keyword evidence="2 6" id="KW-0238">DNA-binding</keyword>
<dbReference type="InterPro" id="IPR036390">
    <property type="entry name" value="WH_DNA-bd_sf"/>
</dbReference>
<proteinExistence type="predicted"/>
<dbReference type="Gene3D" id="3.30.450.40">
    <property type="match status" value="1"/>
</dbReference>
<evidence type="ECO:0000259" key="4">
    <source>
        <dbReference type="PROSITE" id="PS51077"/>
    </source>
</evidence>
<dbReference type="Proteomes" id="UP000536604">
    <property type="component" value="Unassembled WGS sequence"/>
</dbReference>
<comment type="caution">
    <text evidence="6">The sequence shown here is derived from an EMBL/GenBank/DDBJ whole genome shotgun (WGS) entry which is preliminary data.</text>
</comment>
<feature type="domain" description="HTH iclR-type" evidence="4">
    <location>
        <begin position="9"/>
        <end position="69"/>
    </location>
</feature>
<dbReference type="InterPro" id="IPR029016">
    <property type="entry name" value="GAF-like_dom_sf"/>
</dbReference>
<gene>
    <name evidence="6" type="ORF">FHS13_001107</name>
</gene>
<dbReference type="GO" id="GO:0003700">
    <property type="term" value="F:DNA-binding transcription factor activity"/>
    <property type="evidence" value="ECO:0007669"/>
    <property type="project" value="TreeGrafter"/>
</dbReference>
<sequence>MKNKPAYALESVDNALLLLHMLRDQGQVRVSEAARELGLARSTVHRLLAMLVYRDFAVHGEDRVYRPGPSLSFAYAGGSSTGELRRLLTPHMEELCERTGETVNLLVRTGTRVRFLASAESSQLLKVGDRRGTLLPAWRASGGKALLAELDDDRLEELLRTDGPVLEDAEWAHVRRDIASVRARGHALNIDGTEEGVSALGACVRNGAGDALCALTVAVPSARFSAERREELLRALKESIARAEHDVEGFTL</sequence>
<dbReference type="InterPro" id="IPR005471">
    <property type="entry name" value="Tscrpt_reg_IclR_N"/>
</dbReference>
<evidence type="ECO:0000313" key="6">
    <source>
        <dbReference type="EMBL" id="MBB6119172.1"/>
    </source>
</evidence>
<dbReference type="PROSITE" id="PS51077">
    <property type="entry name" value="HTH_ICLR"/>
    <property type="match status" value="1"/>
</dbReference>
<keyword evidence="1" id="KW-0805">Transcription regulation</keyword>
<dbReference type="AlphaFoldDB" id="A0A841IM92"/>
<dbReference type="Pfam" id="PF01614">
    <property type="entry name" value="IclR_C"/>
    <property type="match status" value="1"/>
</dbReference>
<evidence type="ECO:0000259" key="5">
    <source>
        <dbReference type="PROSITE" id="PS51078"/>
    </source>
</evidence>
<dbReference type="Pfam" id="PF09339">
    <property type="entry name" value="HTH_IclR"/>
    <property type="match status" value="1"/>
</dbReference>
<dbReference type="InterPro" id="IPR036388">
    <property type="entry name" value="WH-like_DNA-bd_sf"/>
</dbReference>
<dbReference type="SMART" id="SM00346">
    <property type="entry name" value="HTH_ICLR"/>
    <property type="match status" value="1"/>
</dbReference>
<dbReference type="PANTHER" id="PTHR30136">
    <property type="entry name" value="HELIX-TURN-HELIX TRANSCRIPTIONAL REGULATOR, ICLR FAMILY"/>
    <property type="match status" value="1"/>
</dbReference>
<feature type="domain" description="IclR-ED" evidence="5">
    <location>
        <begin position="63"/>
        <end position="249"/>
    </location>
</feature>
<evidence type="ECO:0000256" key="3">
    <source>
        <dbReference type="ARBA" id="ARBA00023163"/>
    </source>
</evidence>
<organism evidence="6 7">
    <name type="scientific">Nocardiopsis algeriensis</name>
    <dbReference type="NCBI Taxonomy" id="1478215"/>
    <lineage>
        <taxon>Bacteria</taxon>
        <taxon>Bacillati</taxon>
        <taxon>Actinomycetota</taxon>
        <taxon>Actinomycetes</taxon>
        <taxon>Streptosporangiales</taxon>
        <taxon>Nocardiopsidaceae</taxon>
        <taxon>Nocardiopsis</taxon>
    </lineage>
</organism>
<evidence type="ECO:0000313" key="7">
    <source>
        <dbReference type="Proteomes" id="UP000536604"/>
    </source>
</evidence>
<dbReference type="SUPFAM" id="SSF55781">
    <property type="entry name" value="GAF domain-like"/>
    <property type="match status" value="1"/>
</dbReference>